<dbReference type="InterPro" id="IPR025194">
    <property type="entry name" value="RodZ-like_C"/>
</dbReference>
<feature type="region of interest" description="Disordered" evidence="1">
    <location>
        <begin position="296"/>
        <end position="322"/>
    </location>
</feature>
<evidence type="ECO:0000256" key="2">
    <source>
        <dbReference type="SAM" id="Phobius"/>
    </source>
</evidence>
<keyword evidence="2" id="KW-1133">Transmembrane helix</keyword>
<feature type="region of interest" description="Disordered" evidence="1">
    <location>
        <begin position="160"/>
        <end position="196"/>
    </location>
</feature>
<evidence type="ECO:0000256" key="1">
    <source>
        <dbReference type="SAM" id="MobiDB-lite"/>
    </source>
</evidence>
<dbReference type="EMBL" id="CAFBPM010000002">
    <property type="protein sequence ID" value="CAB5010170.1"/>
    <property type="molecule type" value="Genomic_DNA"/>
</dbReference>
<keyword evidence="2" id="KW-0472">Membrane</keyword>
<evidence type="ECO:0000313" key="4">
    <source>
        <dbReference type="EMBL" id="CAB4832957.1"/>
    </source>
</evidence>
<dbReference type="AlphaFoldDB" id="A0A6J7PXC6"/>
<proteinExistence type="predicted"/>
<dbReference type="EMBL" id="CAFBLT010000002">
    <property type="protein sequence ID" value="CAB4881574.1"/>
    <property type="molecule type" value="Genomic_DNA"/>
</dbReference>
<accession>A0A6J7PXC6</accession>
<evidence type="ECO:0000259" key="3">
    <source>
        <dbReference type="Pfam" id="PF13464"/>
    </source>
</evidence>
<name>A0A6J7PXC6_9ZZZZ</name>
<organism evidence="6">
    <name type="scientific">freshwater metagenome</name>
    <dbReference type="NCBI Taxonomy" id="449393"/>
    <lineage>
        <taxon>unclassified sequences</taxon>
        <taxon>metagenomes</taxon>
        <taxon>ecological metagenomes</taxon>
    </lineage>
</organism>
<gene>
    <name evidence="4" type="ORF">UFOPK3164_01402</name>
    <name evidence="5" type="ORF">UFOPK3427_01535</name>
    <name evidence="6" type="ORF">UFOPK4112_00261</name>
</gene>
<feature type="transmembrane region" description="Helical" evidence="2">
    <location>
        <begin position="6"/>
        <end position="22"/>
    </location>
</feature>
<protein>
    <submittedName>
        <fullName evidence="6">Unannotated protein</fullName>
    </submittedName>
</protein>
<feature type="transmembrane region" description="Helical" evidence="2">
    <location>
        <begin position="138"/>
        <end position="158"/>
    </location>
</feature>
<dbReference type="EMBL" id="CAFABE010000081">
    <property type="protein sequence ID" value="CAB4832957.1"/>
    <property type="molecule type" value="Genomic_DNA"/>
</dbReference>
<evidence type="ECO:0000313" key="5">
    <source>
        <dbReference type="EMBL" id="CAB4881574.1"/>
    </source>
</evidence>
<evidence type="ECO:0000313" key="6">
    <source>
        <dbReference type="EMBL" id="CAB5010170.1"/>
    </source>
</evidence>
<sequence>MRTFLGLVILIVVILIVVVLLWRRRTKDEIHSIDRYKNALETLQEMRGDTGSTSVRVLDEQEARSLRQPHAPNMIRSSDRERLPASGHLRDGEDGFVFDDANPESHAIRDHEHARGHDSSEWAISRMQSRPPFQNRQWLVVGVATAVILILLIVGTLIGSSSTSSNSATTTSSSAPKTSTTTTPKTSPTTPPSAYVPQAGATANAATYVAPSSRYVLVLTATGDCWTTAVTSPGNAQLFVGTISPGTPQRISVTGGAQVSLGAPGNITITLNGLPVTFPSGFQTPLVLTFQPATPPTTTTTVTPSVTTTTVAPTTTSTTQKP</sequence>
<dbReference type="Pfam" id="PF13464">
    <property type="entry name" value="RodZ_C"/>
    <property type="match status" value="1"/>
</dbReference>
<keyword evidence="2" id="KW-0812">Transmembrane</keyword>
<feature type="domain" description="Cytoskeleton protein RodZ-like C-terminal" evidence="3">
    <location>
        <begin position="218"/>
        <end position="279"/>
    </location>
</feature>
<feature type="compositionally biased region" description="Low complexity" evidence="1">
    <location>
        <begin position="160"/>
        <end position="188"/>
    </location>
</feature>
<reference evidence="6" key="1">
    <citation type="submission" date="2020-05" db="EMBL/GenBank/DDBJ databases">
        <authorList>
            <person name="Chiriac C."/>
            <person name="Salcher M."/>
            <person name="Ghai R."/>
            <person name="Kavagutti S V."/>
        </authorList>
    </citation>
    <scope>NUCLEOTIDE SEQUENCE</scope>
</reference>